<proteinExistence type="predicted"/>
<dbReference type="EMBL" id="JDVG02000351">
    <property type="protein sequence ID" value="KFB72682.1"/>
    <property type="molecule type" value="Genomic_DNA"/>
</dbReference>
<gene>
    <name evidence="1" type="ORF">AW09_002125</name>
</gene>
<protein>
    <submittedName>
        <fullName evidence="1">Uncharacterized protein</fullName>
    </submittedName>
</protein>
<reference evidence="1 2" key="1">
    <citation type="submission" date="2014-02" db="EMBL/GenBank/DDBJ databases">
        <title>Expanding our view of genomic diversity in Candidatus Accumulibacter clades.</title>
        <authorList>
            <person name="Skennerton C.T."/>
            <person name="Barr J.J."/>
            <person name="Slater F.R."/>
            <person name="Bond P.L."/>
            <person name="Tyson G.W."/>
        </authorList>
    </citation>
    <scope>NUCLEOTIDE SEQUENCE [LARGE SCALE GENOMIC DNA]</scope>
    <source>
        <strain evidence="2">BA-91</strain>
    </source>
</reference>
<evidence type="ECO:0000313" key="2">
    <source>
        <dbReference type="Proteomes" id="UP000020077"/>
    </source>
</evidence>
<sequence length="185" mass="20120">MNILTLDWPQSAGSLLSQARSASAGDGEFLRLIMAGTCHVDSWLIENRVLPALREKGLHMLGFSLRIANRQERSAKLLPLPDGSAFACAADELWSALEARDALHEISYVGYRYASGNHWPDEFQATLQFADGLARLLTPSEVAGIWRDATGVQPAGYASGAVDHLQAWGSELLDKAFRAQGRLGL</sequence>
<comment type="caution">
    <text evidence="1">The sequence shown here is derived from an EMBL/GenBank/DDBJ whole genome shotgun (WGS) entry which is preliminary data.</text>
</comment>
<dbReference type="Proteomes" id="UP000020077">
    <property type="component" value="Unassembled WGS sequence"/>
</dbReference>
<organism evidence="1 2">
    <name type="scientific">Candidatus Accumulibacter phosphatis</name>
    <dbReference type="NCBI Taxonomy" id="327160"/>
    <lineage>
        <taxon>Bacteria</taxon>
        <taxon>Pseudomonadati</taxon>
        <taxon>Pseudomonadota</taxon>
        <taxon>Betaproteobacteria</taxon>
        <taxon>Candidatus Accumulibacter</taxon>
    </lineage>
</organism>
<dbReference type="AlphaFoldDB" id="A0A080LVI6"/>
<name>A0A080LVI6_9PROT</name>
<accession>A0A080LVI6</accession>
<evidence type="ECO:0000313" key="1">
    <source>
        <dbReference type="EMBL" id="KFB72682.1"/>
    </source>
</evidence>